<sequence length="551" mass="64054">MKVMANNGIKKEPNDIRPDESVDYNFDSVDSNQVKNFEALPFHKSTASRNNAATALQKKLDEKISTEFESKYVKLEKKAASTTIRKTEHQNYPLIVKVENEIQKKYSNKKRLIILIKKSFDYLNNCEFQVHDRSKRNNRSKPFQCDICHISFGQKRYLKVHINGVHNRSKPFECEICHKSCRYHSNLKRHINAVHNRIKPFDCDICRKSFGQKSDLKKHTSTVHDCKKPFECKICHKSFGQKQQVKFHVNAVHDRKKPFKCDICHKSFGQKVHLKRHIITVHDRSKSFKCDICHKSFGEKGNLKSHVNTVHELSKSFECDICHKSYGQNYHLQRHINVVHDHSKSFECDICHKSFGRKDHLEIHINVVHNRIKPFKCEICHKSFGQKCDLKSHINAIRDLAWQECAEATLNRSWSKLLPEFVTDPRRPAPSYEQTIPSVVQLARSVGGEGFQDIQDSEILDLVLPGSEVLTVTDIEEIINQADETVKEDEEKQDDSEQQFHFSKLKIIINSIQSAIDEAMAYDPIMIRSLRFKYNCELALQMPACARSKRD</sequence>
<proteinExistence type="predicted"/>
<feature type="domain" description="C2H2-type" evidence="10">
    <location>
        <begin position="317"/>
        <end position="345"/>
    </location>
</feature>
<keyword evidence="3" id="KW-0677">Repeat</keyword>
<evidence type="ECO:0000256" key="3">
    <source>
        <dbReference type="ARBA" id="ARBA00022737"/>
    </source>
</evidence>
<evidence type="ECO:0000256" key="6">
    <source>
        <dbReference type="ARBA" id="ARBA00023125"/>
    </source>
</evidence>
<feature type="coiled-coil region" evidence="9">
    <location>
        <begin position="472"/>
        <end position="499"/>
    </location>
</feature>
<dbReference type="GO" id="GO:0005634">
    <property type="term" value="C:nucleus"/>
    <property type="evidence" value="ECO:0007669"/>
    <property type="project" value="UniProtKB-SubCell"/>
</dbReference>
<keyword evidence="4 8" id="KW-0863">Zinc-finger</keyword>
<dbReference type="InterPro" id="IPR050589">
    <property type="entry name" value="Ikaros_C2H2-ZF"/>
</dbReference>
<evidence type="ECO:0000259" key="10">
    <source>
        <dbReference type="PROSITE" id="PS50157"/>
    </source>
</evidence>
<feature type="domain" description="C2H2-type" evidence="10">
    <location>
        <begin position="375"/>
        <end position="393"/>
    </location>
</feature>
<dbReference type="FunFam" id="3.30.160.60:FF:000100">
    <property type="entry name" value="Zinc finger 45-like"/>
    <property type="match status" value="3"/>
</dbReference>
<feature type="domain" description="C2H2-type" evidence="10">
    <location>
        <begin position="346"/>
        <end position="374"/>
    </location>
</feature>
<gene>
    <name evidence="11" type="ORF">TKK_003109</name>
</gene>
<dbReference type="SUPFAM" id="SSF57667">
    <property type="entry name" value="beta-beta-alpha zinc fingers"/>
    <property type="match status" value="5"/>
</dbReference>
<comment type="subcellular location">
    <subcellularLocation>
        <location evidence="1">Nucleus</location>
    </subcellularLocation>
</comment>
<evidence type="ECO:0000256" key="8">
    <source>
        <dbReference type="PROSITE-ProRule" id="PRU00042"/>
    </source>
</evidence>
<keyword evidence="6" id="KW-0238">DNA-binding</keyword>
<evidence type="ECO:0000313" key="12">
    <source>
        <dbReference type="Proteomes" id="UP001627154"/>
    </source>
</evidence>
<dbReference type="PROSITE" id="PS50157">
    <property type="entry name" value="ZINC_FINGER_C2H2_2"/>
    <property type="match status" value="9"/>
</dbReference>
<feature type="domain" description="C2H2-type" evidence="10">
    <location>
        <begin position="259"/>
        <end position="287"/>
    </location>
</feature>
<dbReference type="InterPro" id="IPR013087">
    <property type="entry name" value="Znf_C2H2_type"/>
</dbReference>
<dbReference type="FunFam" id="3.30.160.60:FF:000446">
    <property type="entry name" value="Zinc finger protein"/>
    <property type="match status" value="1"/>
</dbReference>
<reference evidence="11 12" key="1">
    <citation type="journal article" date="2024" name="bioRxiv">
        <title>A reference genome for Trichogramma kaykai: A tiny desert-dwelling parasitoid wasp with competing sex-ratio distorters.</title>
        <authorList>
            <person name="Culotta J."/>
            <person name="Lindsey A.R."/>
        </authorList>
    </citation>
    <scope>NUCLEOTIDE SEQUENCE [LARGE SCALE GENOMIC DNA]</scope>
    <source>
        <strain evidence="11 12">KSX58</strain>
    </source>
</reference>
<dbReference type="AlphaFoldDB" id="A0ABD2XF60"/>
<dbReference type="GO" id="GO:0003677">
    <property type="term" value="F:DNA binding"/>
    <property type="evidence" value="ECO:0007669"/>
    <property type="project" value="UniProtKB-KW"/>
</dbReference>
<feature type="domain" description="C2H2-type" evidence="10">
    <location>
        <begin position="201"/>
        <end position="229"/>
    </location>
</feature>
<keyword evidence="12" id="KW-1185">Reference proteome</keyword>
<name>A0ABD2XF60_9HYME</name>
<dbReference type="SMART" id="SM00355">
    <property type="entry name" value="ZnF_C2H2"/>
    <property type="match status" value="9"/>
</dbReference>
<keyword evidence="9" id="KW-0175">Coiled coil</keyword>
<dbReference type="EMBL" id="JBJJXI010000026">
    <property type="protein sequence ID" value="KAL3404121.1"/>
    <property type="molecule type" value="Genomic_DNA"/>
</dbReference>
<keyword evidence="2" id="KW-0479">Metal-binding</keyword>
<dbReference type="Gene3D" id="3.30.160.60">
    <property type="entry name" value="Classic Zinc Finger"/>
    <property type="match status" value="9"/>
</dbReference>
<organism evidence="11 12">
    <name type="scientific">Trichogramma kaykai</name>
    <dbReference type="NCBI Taxonomy" id="54128"/>
    <lineage>
        <taxon>Eukaryota</taxon>
        <taxon>Metazoa</taxon>
        <taxon>Ecdysozoa</taxon>
        <taxon>Arthropoda</taxon>
        <taxon>Hexapoda</taxon>
        <taxon>Insecta</taxon>
        <taxon>Pterygota</taxon>
        <taxon>Neoptera</taxon>
        <taxon>Endopterygota</taxon>
        <taxon>Hymenoptera</taxon>
        <taxon>Apocrita</taxon>
        <taxon>Proctotrupomorpha</taxon>
        <taxon>Chalcidoidea</taxon>
        <taxon>Trichogrammatidae</taxon>
        <taxon>Trichogramma</taxon>
    </lineage>
</organism>
<dbReference type="Proteomes" id="UP001627154">
    <property type="component" value="Unassembled WGS sequence"/>
</dbReference>
<feature type="domain" description="C2H2-type" evidence="10">
    <location>
        <begin position="230"/>
        <end position="258"/>
    </location>
</feature>
<feature type="domain" description="C2H2-type" evidence="10">
    <location>
        <begin position="143"/>
        <end position="171"/>
    </location>
</feature>
<keyword evidence="7" id="KW-0539">Nucleus</keyword>
<evidence type="ECO:0000256" key="7">
    <source>
        <dbReference type="ARBA" id="ARBA00023242"/>
    </source>
</evidence>
<comment type="caution">
    <text evidence="11">The sequence shown here is derived from an EMBL/GenBank/DDBJ whole genome shotgun (WGS) entry which is preliminary data.</text>
</comment>
<dbReference type="PROSITE" id="PS00028">
    <property type="entry name" value="ZINC_FINGER_C2H2_1"/>
    <property type="match status" value="8"/>
</dbReference>
<evidence type="ECO:0000256" key="9">
    <source>
        <dbReference type="SAM" id="Coils"/>
    </source>
</evidence>
<keyword evidence="5" id="KW-0862">Zinc</keyword>
<dbReference type="GO" id="GO:0008270">
    <property type="term" value="F:zinc ion binding"/>
    <property type="evidence" value="ECO:0007669"/>
    <property type="project" value="UniProtKB-KW"/>
</dbReference>
<evidence type="ECO:0000256" key="5">
    <source>
        <dbReference type="ARBA" id="ARBA00022833"/>
    </source>
</evidence>
<evidence type="ECO:0000256" key="2">
    <source>
        <dbReference type="ARBA" id="ARBA00022723"/>
    </source>
</evidence>
<dbReference type="FunFam" id="3.30.160.60:FF:000448">
    <property type="entry name" value="RE1-silencing transcription factor A"/>
    <property type="match status" value="1"/>
</dbReference>
<dbReference type="Pfam" id="PF00096">
    <property type="entry name" value="zf-C2H2"/>
    <property type="match status" value="8"/>
</dbReference>
<evidence type="ECO:0000256" key="1">
    <source>
        <dbReference type="ARBA" id="ARBA00004123"/>
    </source>
</evidence>
<evidence type="ECO:0000256" key="4">
    <source>
        <dbReference type="ARBA" id="ARBA00022771"/>
    </source>
</evidence>
<protein>
    <recommendedName>
        <fullName evidence="10">C2H2-type domain-containing protein</fullName>
    </recommendedName>
</protein>
<dbReference type="PANTHER" id="PTHR24404:SF114">
    <property type="entry name" value="KLUMPFUSS, ISOFORM B-RELATED"/>
    <property type="match status" value="1"/>
</dbReference>
<accession>A0ABD2XF60</accession>
<feature type="domain" description="C2H2-type" evidence="10">
    <location>
        <begin position="288"/>
        <end position="316"/>
    </location>
</feature>
<feature type="domain" description="C2H2-type" evidence="10">
    <location>
        <begin position="172"/>
        <end position="200"/>
    </location>
</feature>
<dbReference type="PANTHER" id="PTHR24404">
    <property type="entry name" value="ZINC FINGER PROTEIN"/>
    <property type="match status" value="1"/>
</dbReference>
<evidence type="ECO:0000313" key="11">
    <source>
        <dbReference type="EMBL" id="KAL3404121.1"/>
    </source>
</evidence>
<dbReference type="InterPro" id="IPR036236">
    <property type="entry name" value="Znf_C2H2_sf"/>
</dbReference>